<evidence type="ECO:0000259" key="1">
    <source>
        <dbReference type="PROSITE" id="PS51747"/>
    </source>
</evidence>
<name>G0N5I5_CAEBE</name>
<dbReference type="HOGENOM" id="CLU_122540_0_0_1"/>
<dbReference type="PROSITE" id="PS51747">
    <property type="entry name" value="CYT_DCMP_DEAMINASES_2"/>
    <property type="match status" value="1"/>
</dbReference>
<dbReference type="FunCoup" id="G0N5I5">
    <property type="interactions" value="1771"/>
</dbReference>
<keyword evidence="3" id="KW-1185">Reference proteome</keyword>
<proteinExistence type="predicted"/>
<dbReference type="AlphaFoldDB" id="G0N5I5"/>
<dbReference type="EMBL" id="GL379840">
    <property type="protein sequence ID" value="EGT53326.1"/>
    <property type="molecule type" value="Genomic_DNA"/>
</dbReference>
<dbReference type="InterPro" id="IPR002125">
    <property type="entry name" value="CMP_dCMP_dom"/>
</dbReference>
<dbReference type="GO" id="GO:0003824">
    <property type="term" value="F:catalytic activity"/>
    <property type="evidence" value="ECO:0007669"/>
    <property type="project" value="InterPro"/>
</dbReference>
<dbReference type="SUPFAM" id="SSF53927">
    <property type="entry name" value="Cytidine deaminase-like"/>
    <property type="match status" value="1"/>
</dbReference>
<accession>G0N5I5</accession>
<dbReference type="eggNOG" id="ENOG502TIKS">
    <property type="taxonomic scope" value="Eukaryota"/>
</dbReference>
<dbReference type="Gene3D" id="3.40.140.10">
    <property type="entry name" value="Cytidine Deaminase, domain 2"/>
    <property type="match status" value="1"/>
</dbReference>
<organism evidence="3">
    <name type="scientific">Caenorhabditis brenneri</name>
    <name type="common">Nematode worm</name>
    <dbReference type="NCBI Taxonomy" id="135651"/>
    <lineage>
        <taxon>Eukaryota</taxon>
        <taxon>Metazoa</taxon>
        <taxon>Ecdysozoa</taxon>
        <taxon>Nematoda</taxon>
        <taxon>Chromadorea</taxon>
        <taxon>Rhabditida</taxon>
        <taxon>Rhabditina</taxon>
        <taxon>Rhabditomorpha</taxon>
        <taxon>Rhabditoidea</taxon>
        <taxon>Rhabditidae</taxon>
        <taxon>Peloderinae</taxon>
        <taxon>Caenorhabditis</taxon>
    </lineage>
</organism>
<dbReference type="OMA" id="ISKIWYW"/>
<feature type="domain" description="CMP/dCMP-type deaminase" evidence="1">
    <location>
        <begin position="1"/>
        <end position="117"/>
    </location>
</feature>
<evidence type="ECO:0000313" key="2">
    <source>
        <dbReference type="EMBL" id="EGT53326.1"/>
    </source>
</evidence>
<gene>
    <name evidence="2" type="ORF">CAEBREN_07567</name>
</gene>
<protein>
    <recommendedName>
        <fullName evidence="1">CMP/dCMP-type deaminase domain-containing protein</fullName>
    </recommendedName>
</protein>
<dbReference type="OrthoDB" id="5808941at2759"/>
<evidence type="ECO:0000313" key="3">
    <source>
        <dbReference type="Proteomes" id="UP000008068"/>
    </source>
</evidence>
<sequence>MYMARMQSEMSEEKYPAGCYIVDHEHYQIVSGYSGEVKSKEDSCNCAMLSAIHKMKRKYHIGKDFIMYISRFPSCSPCLERIQEMRISKIWYWSTDGTIEESNAHIQSFARENGIELEKYIPTKTISLTFQES</sequence>
<dbReference type="InterPro" id="IPR016193">
    <property type="entry name" value="Cytidine_deaminase-like"/>
</dbReference>
<dbReference type="Proteomes" id="UP000008068">
    <property type="component" value="Unassembled WGS sequence"/>
</dbReference>
<dbReference type="Pfam" id="PF00383">
    <property type="entry name" value="dCMP_cyt_deam_1"/>
    <property type="match status" value="1"/>
</dbReference>
<dbReference type="InParanoid" id="G0N5I5"/>
<reference evidence="3" key="1">
    <citation type="submission" date="2011-07" db="EMBL/GenBank/DDBJ databases">
        <authorList>
            <consortium name="Caenorhabditis brenneri Sequencing and Analysis Consortium"/>
            <person name="Wilson R.K."/>
        </authorList>
    </citation>
    <scope>NUCLEOTIDE SEQUENCE [LARGE SCALE GENOMIC DNA]</scope>
    <source>
        <strain evidence="3">PB2801</strain>
    </source>
</reference>